<evidence type="ECO:0000313" key="3">
    <source>
        <dbReference type="Proteomes" id="UP001530315"/>
    </source>
</evidence>
<evidence type="ECO:0000259" key="1">
    <source>
        <dbReference type="Pfam" id="PF01636"/>
    </source>
</evidence>
<dbReference type="PANTHER" id="PTHR11012:SF30">
    <property type="entry name" value="PROTEIN KINASE-LIKE DOMAIN-CONTAINING"/>
    <property type="match status" value="1"/>
</dbReference>
<reference evidence="2 3" key="1">
    <citation type="submission" date="2024-10" db="EMBL/GenBank/DDBJ databases">
        <title>Updated reference genomes for cyclostephanoid diatoms.</title>
        <authorList>
            <person name="Roberts W.R."/>
            <person name="Alverson A.J."/>
        </authorList>
    </citation>
    <scope>NUCLEOTIDE SEQUENCE [LARGE SCALE GENOMIC DNA]</scope>
    <source>
        <strain evidence="2 3">AJA276-08</strain>
    </source>
</reference>
<dbReference type="Proteomes" id="UP001530315">
    <property type="component" value="Unassembled WGS sequence"/>
</dbReference>
<dbReference type="PANTHER" id="PTHR11012">
    <property type="entry name" value="PROTEIN KINASE-LIKE DOMAIN-CONTAINING"/>
    <property type="match status" value="1"/>
</dbReference>
<dbReference type="SUPFAM" id="SSF56112">
    <property type="entry name" value="Protein kinase-like (PK-like)"/>
    <property type="match status" value="1"/>
</dbReference>
<dbReference type="InterPro" id="IPR011009">
    <property type="entry name" value="Kinase-like_dom_sf"/>
</dbReference>
<comment type="caution">
    <text evidence="2">The sequence shown here is derived from an EMBL/GenBank/DDBJ whole genome shotgun (WGS) entry which is preliminary data.</text>
</comment>
<dbReference type="Pfam" id="PF01636">
    <property type="entry name" value="APH"/>
    <property type="match status" value="1"/>
</dbReference>
<protein>
    <recommendedName>
        <fullName evidence="1">Aminoglycoside phosphotransferase domain-containing protein</fullName>
    </recommendedName>
</protein>
<dbReference type="InterPro" id="IPR002575">
    <property type="entry name" value="Aminoglycoside_PTrfase"/>
</dbReference>
<proteinExistence type="predicted"/>
<name>A0ABD3N9E2_9STRA</name>
<organism evidence="2 3">
    <name type="scientific">Stephanodiscus triporus</name>
    <dbReference type="NCBI Taxonomy" id="2934178"/>
    <lineage>
        <taxon>Eukaryota</taxon>
        <taxon>Sar</taxon>
        <taxon>Stramenopiles</taxon>
        <taxon>Ochrophyta</taxon>
        <taxon>Bacillariophyta</taxon>
        <taxon>Coscinodiscophyceae</taxon>
        <taxon>Thalassiosirophycidae</taxon>
        <taxon>Stephanodiscales</taxon>
        <taxon>Stephanodiscaceae</taxon>
        <taxon>Stephanodiscus</taxon>
    </lineage>
</organism>
<dbReference type="EMBL" id="JALLAZ020001571">
    <property type="protein sequence ID" value="KAL3772700.1"/>
    <property type="molecule type" value="Genomic_DNA"/>
</dbReference>
<feature type="domain" description="Aminoglycoside phosphotransferase" evidence="1">
    <location>
        <begin position="74"/>
        <end position="311"/>
    </location>
</feature>
<gene>
    <name evidence="2" type="ORF">ACHAW5_002675</name>
</gene>
<accession>A0ABD3N9E2</accession>
<dbReference type="Gene3D" id="3.90.1200.10">
    <property type="match status" value="1"/>
</dbReference>
<evidence type="ECO:0000313" key="2">
    <source>
        <dbReference type="EMBL" id="KAL3772700.1"/>
    </source>
</evidence>
<keyword evidence="3" id="KW-1185">Reference proteome</keyword>
<dbReference type="AlphaFoldDB" id="A0ABD3N9E2"/>
<sequence length="395" mass="44406">MNRAEATRLARICLPRILRHESGRGIVVVGGDDCDDASAGSSPTISEGDVEFKSLCRLWAGMGHVYEVSIDVPGRRRRRFIVKRVTPPPRKRRDAGDQRKATSYAVEANFYEHLAPALIYDRGLTMPVPYHVEKNDDDDDDRVTICMSVLDGSPARRNLRDDDDGVQSVLSWLATLHASTWSSCVDLDDMIRRGLIQPVGSYWHLDTRPNEHASMSNRGWEGRLKLAARAIHERLRRDGMQCCVHGDAKDANMLFLDHDDDDEGGGGVGKVGMYDFQYCGRAPPSVDLAYFFCVAVGDTSDDYRGYTRRYHEQLVRKLENDMGRGGDHRARPPTLDELEDSVALALCDFQRFLCGWGRWGSDISSVVIRVLDRLDGGNALESEDAYRLAMMREYG</sequence>